<gene>
    <name evidence="3" type="ORF">CODIS_26830</name>
</gene>
<feature type="region of interest" description="Disordered" evidence="1">
    <location>
        <begin position="1"/>
        <end position="31"/>
    </location>
</feature>
<evidence type="ECO:0000256" key="1">
    <source>
        <dbReference type="SAM" id="MobiDB-lite"/>
    </source>
</evidence>
<dbReference type="InterPro" id="IPR017737">
    <property type="entry name" value="TssE1-like"/>
</dbReference>
<dbReference type="NCBIfam" id="TIGR03357">
    <property type="entry name" value="VI_zyme"/>
    <property type="match status" value="1"/>
</dbReference>
<evidence type="ECO:0000259" key="2">
    <source>
        <dbReference type="Pfam" id="PF04965"/>
    </source>
</evidence>
<evidence type="ECO:0000313" key="4">
    <source>
        <dbReference type="Proteomes" id="UP000094769"/>
    </source>
</evidence>
<dbReference type="RefSeq" id="WP_069125786.1">
    <property type="nucleotide sequence ID" value="NZ_MARB01000014.1"/>
</dbReference>
<dbReference type="SUPFAM" id="SSF160719">
    <property type="entry name" value="gpW/gp25-like"/>
    <property type="match status" value="1"/>
</dbReference>
<evidence type="ECO:0000313" key="3">
    <source>
        <dbReference type="EMBL" id="ODJ87166.1"/>
    </source>
</evidence>
<protein>
    <submittedName>
        <fullName evidence="3">Lysozyme-like protein</fullName>
    </submittedName>
</protein>
<dbReference type="AlphaFoldDB" id="A0A7Z0VL06"/>
<feature type="compositionally biased region" description="Polar residues" evidence="1">
    <location>
        <begin position="1"/>
        <end position="12"/>
    </location>
</feature>
<dbReference type="Proteomes" id="UP000094769">
    <property type="component" value="Unassembled WGS sequence"/>
</dbReference>
<dbReference type="InterPro" id="IPR053176">
    <property type="entry name" value="T6SS_TssE1-like"/>
</dbReference>
<feature type="compositionally biased region" description="Basic and acidic residues" evidence="1">
    <location>
        <begin position="17"/>
        <end position="31"/>
    </location>
</feature>
<organism evidence="3 4">
    <name type="scientific">Candidatus Thiodiazotropha endolucinida</name>
    <dbReference type="NCBI Taxonomy" id="1655433"/>
    <lineage>
        <taxon>Bacteria</taxon>
        <taxon>Pseudomonadati</taxon>
        <taxon>Pseudomonadota</taxon>
        <taxon>Gammaproteobacteria</taxon>
        <taxon>Chromatiales</taxon>
        <taxon>Sedimenticolaceae</taxon>
        <taxon>Candidatus Thiodiazotropha</taxon>
    </lineage>
</organism>
<reference evidence="3 4" key="1">
    <citation type="submission" date="2016-06" db="EMBL/GenBank/DDBJ databases">
        <title>Genome sequence of endosymbiont of Candidatus Endolucinida thiodiazotropha.</title>
        <authorList>
            <person name="Poehlein A."/>
            <person name="Koenig S."/>
            <person name="Heiden S.E."/>
            <person name="Thuermer A."/>
            <person name="Voget S."/>
            <person name="Daniel R."/>
            <person name="Markert S."/>
            <person name="Gros O."/>
            <person name="Schweder T."/>
        </authorList>
    </citation>
    <scope>NUCLEOTIDE SEQUENCE [LARGE SCALE GENOMIC DNA]</scope>
    <source>
        <strain evidence="3 4">COS</strain>
    </source>
</reference>
<accession>A0A7Z0VL06</accession>
<dbReference type="OrthoDB" id="119583at2"/>
<comment type="caution">
    <text evidence="3">The sequence shown here is derived from an EMBL/GenBank/DDBJ whole genome shotgun (WGS) entry which is preliminary data.</text>
</comment>
<dbReference type="InterPro" id="IPR007048">
    <property type="entry name" value="IraD/Gp25-like"/>
</dbReference>
<feature type="domain" description="IraD/Gp25-like" evidence="2">
    <location>
        <begin position="39"/>
        <end position="142"/>
    </location>
</feature>
<dbReference type="PANTHER" id="PTHR38595">
    <property type="entry name" value="CYTOPLASMIC PROTEIN-RELATED"/>
    <property type="match status" value="1"/>
</dbReference>
<dbReference type="PANTHER" id="PTHR38595:SF1">
    <property type="entry name" value="TYPE VI SECRETION SYSTEM COMPONENT TSSE1"/>
    <property type="match status" value="1"/>
</dbReference>
<dbReference type="Pfam" id="PF04965">
    <property type="entry name" value="GPW_gp25"/>
    <property type="match status" value="1"/>
</dbReference>
<dbReference type="EMBL" id="MARB01000014">
    <property type="protein sequence ID" value="ODJ87166.1"/>
    <property type="molecule type" value="Genomic_DNA"/>
</dbReference>
<dbReference type="Gene3D" id="3.10.450.40">
    <property type="match status" value="1"/>
</dbReference>
<proteinExistence type="predicted"/>
<sequence>MKTAKQQNQLQPSLLDRLTDDEPGKTRESQDKRIISMRRLRQMVMRDLAWLLNTTNLSTTEDLTAYPEVEHSVLNYGLTELSGHLVTGMDLARLERLVRQAIQDYEPRILPQSVRVRSIRDSGKESHNRLMFEIEGRLWAVPTPSHLLIKTQIDLEEGGVTLSDAFSSGLE</sequence>
<name>A0A7Z0VL06_9GAMM</name>
<keyword evidence="4" id="KW-1185">Reference proteome</keyword>